<evidence type="ECO:0000313" key="2">
    <source>
        <dbReference type="Proteomes" id="UP000641646"/>
    </source>
</evidence>
<comment type="caution">
    <text evidence="1">The sequence shown here is derived from an EMBL/GenBank/DDBJ whole genome shotgun (WGS) entry which is preliminary data.</text>
</comment>
<evidence type="ECO:0000313" key="1">
    <source>
        <dbReference type="EMBL" id="MBD2181493.1"/>
    </source>
</evidence>
<dbReference type="EMBL" id="JACJPW010000021">
    <property type="protein sequence ID" value="MBD2181493.1"/>
    <property type="molecule type" value="Genomic_DNA"/>
</dbReference>
<name>A0A926ZFU3_9CYAN</name>
<keyword evidence="2" id="KW-1185">Reference proteome</keyword>
<dbReference type="AlphaFoldDB" id="A0A926ZFU3"/>
<dbReference type="Proteomes" id="UP000641646">
    <property type="component" value="Unassembled WGS sequence"/>
</dbReference>
<dbReference type="RefSeq" id="WP_190464300.1">
    <property type="nucleotide sequence ID" value="NZ_JACJPW010000021.1"/>
</dbReference>
<accession>A0A926ZFU3</accession>
<reference evidence="1" key="1">
    <citation type="journal article" date="2015" name="ISME J.">
        <title>Draft Genome Sequence of Streptomyces incarnatus NRRL8089, which Produces the Nucleoside Antibiotic Sinefungin.</title>
        <authorList>
            <person name="Oshima K."/>
            <person name="Hattori M."/>
            <person name="Shimizu H."/>
            <person name="Fukuda K."/>
            <person name="Nemoto M."/>
            <person name="Inagaki K."/>
            <person name="Tamura T."/>
        </authorList>
    </citation>
    <scope>NUCLEOTIDE SEQUENCE</scope>
    <source>
        <strain evidence="1">FACHB-1375</strain>
    </source>
</reference>
<sequence length="60" mass="6530">MNINNFESKETLALNFNAGGNSPPVIPYRVSGRGIAAPQMEKQLFNTGNNYSQSSTKIPD</sequence>
<organism evidence="1 2">
    <name type="scientific">Aerosakkonema funiforme FACHB-1375</name>
    <dbReference type="NCBI Taxonomy" id="2949571"/>
    <lineage>
        <taxon>Bacteria</taxon>
        <taxon>Bacillati</taxon>
        <taxon>Cyanobacteriota</taxon>
        <taxon>Cyanophyceae</taxon>
        <taxon>Oscillatoriophycideae</taxon>
        <taxon>Aerosakkonematales</taxon>
        <taxon>Aerosakkonemataceae</taxon>
        <taxon>Aerosakkonema</taxon>
    </lineage>
</organism>
<proteinExistence type="predicted"/>
<gene>
    <name evidence="1" type="ORF">H6G03_10295</name>
</gene>
<protein>
    <submittedName>
        <fullName evidence="1">Uncharacterized protein</fullName>
    </submittedName>
</protein>
<reference evidence="1" key="2">
    <citation type="submission" date="2020-08" db="EMBL/GenBank/DDBJ databases">
        <authorList>
            <person name="Chen M."/>
            <person name="Teng W."/>
            <person name="Zhao L."/>
            <person name="Hu C."/>
            <person name="Zhou Y."/>
            <person name="Han B."/>
            <person name="Song L."/>
            <person name="Shu W."/>
        </authorList>
    </citation>
    <scope>NUCLEOTIDE SEQUENCE</scope>
    <source>
        <strain evidence="1">FACHB-1375</strain>
    </source>
</reference>